<dbReference type="HOGENOM" id="CLU_2144068_0_0_5"/>
<dbReference type="EMBL" id="APVH01000042">
    <property type="protein sequence ID" value="EPX77951.1"/>
    <property type="molecule type" value="Genomic_DNA"/>
</dbReference>
<keyword evidence="2" id="KW-1185">Reference proteome</keyword>
<proteinExistence type="predicted"/>
<reference evidence="2" key="1">
    <citation type="journal article" date="2014" name="Stand. Genomic Sci.">
        <title>Genome sequence of the exopolysaccharide-producing Salipiger mucosus type strain (DSM 16094(T)), a moderately halophilic member of the Roseobacter clade.</title>
        <authorList>
            <person name="Riedel T."/>
            <person name="Spring S."/>
            <person name="Fiebig A."/>
            <person name="Petersen J."/>
            <person name="Kyrpides N.C."/>
            <person name="Goker M."/>
            <person name="Klenk H.P."/>
        </authorList>
    </citation>
    <scope>NUCLEOTIDE SEQUENCE [LARGE SCALE GENOMIC DNA]</scope>
    <source>
        <strain evidence="2">DSM 16094</strain>
    </source>
</reference>
<organism evidence="1 2">
    <name type="scientific">Salipiger mucosus DSM 16094</name>
    <dbReference type="NCBI Taxonomy" id="1123237"/>
    <lineage>
        <taxon>Bacteria</taxon>
        <taxon>Pseudomonadati</taxon>
        <taxon>Pseudomonadota</taxon>
        <taxon>Alphaproteobacteria</taxon>
        <taxon>Rhodobacterales</taxon>
        <taxon>Roseobacteraceae</taxon>
        <taxon>Salipiger</taxon>
    </lineage>
</organism>
<dbReference type="AlphaFoldDB" id="S9Q991"/>
<dbReference type="Proteomes" id="UP000015347">
    <property type="component" value="Unassembled WGS sequence"/>
</dbReference>
<gene>
    <name evidence="1" type="ORF">Salmuc_03273</name>
</gene>
<accession>S9Q991</accession>
<protein>
    <submittedName>
        <fullName evidence="1">Uncharacterized protein</fullName>
    </submittedName>
</protein>
<evidence type="ECO:0000313" key="1">
    <source>
        <dbReference type="EMBL" id="EPX77951.1"/>
    </source>
</evidence>
<sequence length="112" mass="12332">MVGYPVDHDDLLPTCDLDRDLAIGGFTLPDDRMNGHFLGACGYDPSGQGLVLVVHPAANIGIPQDVVQKDGICVLRRQWSECLDSFFFSTKMTRKSPLRHVGPGRLRMSDFG</sequence>
<comment type="caution">
    <text evidence="1">The sequence shown here is derived from an EMBL/GenBank/DDBJ whole genome shotgun (WGS) entry which is preliminary data.</text>
</comment>
<evidence type="ECO:0000313" key="2">
    <source>
        <dbReference type="Proteomes" id="UP000015347"/>
    </source>
</evidence>
<name>S9Q991_9RHOB</name>